<dbReference type="InterPro" id="IPR038156">
    <property type="entry name" value="PCS_N_sf"/>
</dbReference>
<keyword evidence="7" id="KW-1185">Reference proteome</keyword>
<name>A0ABS1SYC0_9GAMM</name>
<organism evidence="6 7">
    <name type="scientific">Shewanella schlegeliana</name>
    <dbReference type="NCBI Taxonomy" id="190308"/>
    <lineage>
        <taxon>Bacteria</taxon>
        <taxon>Pseudomonadati</taxon>
        <taxon>Pseudomonadota</taxon>
        <taxon>Gammaproteobacteria</taxon>
        <taxon>Alteromonadales</taxon>
        <taxon>Shewanellaceae</taxon>
        <taxon>Shewanella</taxon>
    </lineage>
</organism>
<keyword evidence="4" id="KW-0479">Metal-binding</keyword>
<evidence type="ECO:0000256" key="3">
    <source>
        <dbReference type="ARBA" id="ARBA00022679"/>
    </source>
</evidence>
<accession>A0ABS1SYC0</accession>
<dbReference type="SUPFAM" id="SSF54001">
    <property type="entry name" value="Cysteine proteinases"/>
    <property type="match status" value="1"/>
</dbReference>
<feature type="domain" description="Peptidase C83" evidence="5">
    <location>
        <begin position="14"/>
        <end position="266"/>
    </location>
</feature>
<proteinExistence type="predicted"/>
<evidence type="ECO:0000259" key="5">
    <source>
        <dbReference type="PROSITE" id="PS51443"/>
    </source>
</evidence>
<dbReference type="RefSeq" id="WP_202720532.1">
    <property type="nucleotide sequence ID" value="NZ_BPEX01000001.1"/>
</dbReference>
<comment type="caution">
    <text evidence="6">The sequence shown here is derived from an EMBL/GenBank/DDBJ whole genome shotgun (WGS) entry which is preliminary data.</text>
</comment>
<dbReference type="PANTHER" id="PTHR33447:SF20">
    <property type="entry name" value="GLUTATHIONE GAMMA-GLUTAMYLCYSTEINYLTRANSFERASE"/>
    <property type="match status" value="1"/>
</dbReference>
<dbReference type="Proteomes" id="UP000604898">
    <property type="component" value="Unassembled WGS sequence"/>
</dbReference>
<keyword evidence="2" id="KW-0104">Cadmium</keyword>
<dbReference type="PROSITE" id="PS51443">
    <property type="entry name" value="PCS"/>
    <property type="match status" value="1"/>
</dbReference>
<dbReference type="InterPro" id="IPR038765">
    <property type="entry name" value="Papain-like_cys_pep_sf"/>
</dbReference>
<gene>
    <name evidence="6" type="ORF">JMA39_03965</name>
</gene>
<evidence type="ECO:0000256" key="1">
    <source>
        <dbReference type="ARBA" id="ARBA00012468"/>
    </source>
</evidence>
<dbReference type="Pfam" id="PF05023">
    <property type="entry name" value="Phytochelatin"/>
    <property type="match status" value="2"/>
</dbReference>
<keyword evidence="3" id="KW-0808">Transferase</keyword>
<protein>
    <recommendedName>
        <fullName evidence="1">glutathione gamma-glutamylcysteinyltransferase</fullName>
        <ecNumber evidence="1">2.3.2.15</ecNumber>
    </recommendedName>
</protein>
<dbReference type="InterPro" id="IPR007719">
    <property type="entry name" value="PCS_N"/>
</dbReference>
<reference evidence="6 7" key="1">
    <citation type="submission" date="2021-01" db="EMBL/GenBank/DDBJ databases">
        <title>Genome sequence of Shewanella schlegeliana JCM 11561.</title>
        <authorList>
            <person name="Zhang H."/>
            <person name="Li C."/>
        </authorList>
    </citation>
    <scope>NUCLEOTIDE SEQUENCE [LARGE SCALE GENOMIC DNA]</scope>
    <source>
        <strain evidence="6 7">JCM 11561</strain>
    </source>
</reference>
<evidence type="ECO:0000256" key="4">
    <source>
        <dbReference type="ARBA" id="ARBA00022723"/>
    </source>
</evidence>
<evidence type="ECO:0000313" key="6">
    <source>
        <dbReference type="EMBL" id="MBL4912291.1"/>
    </source>
</evidence>
<dbReference type="PANTHER" id="PTHR33447">
    <property type="entry name" value="GLUTATHIONE GAMMA-GLUTAMYLCYSTEINYLTRANSFERASE"/>
    <property type="match status" value="1"/>
</dbReference>
<evidence type="ECO:0000313" key="7">
    <source>
        <dbReference type="Proteomes" id="UP000604898"/>
    </source>
</evidence>
<evidence type="ECO:0000256" key="2">
    <source>
        <dbReference type="ARBA" id="ARBA00022539"/>
    </source>
</evidence>
<sequence>MQIKRRLSLASIYLGGILIILWQSVTAQVIDWSSDEGKSRLVLAEFNQDFFRLAPHFEGQENKVFCGAASMTIIANALRVNGDNAQIPQDPRLVSKEEASYFPKGVSPLFHRYSQATILASSTLTKSQLLGRPKATKFTSELGMQLTEFEALAQSLDFHTSKTHVEANQLPNTDYVAMIKQRLILALQQQKTYVIGNYSRASLKQKGAGHFSPIVAYHRDSDSFLIMDVSNTYQNWVWVDSSALLKAMATTDVERSRGFVIVDEPS</sequence>
<dbReference type="EC" id="2.3.2.15" evidence="1"/>
<dbReference type="EMBL" id="JAESVD010000002">
    <property type="protein sequence ID" value="MBL4912291.1"/>
    <property type="molecule type" value="Genomic_DNA"/>
</dbReference>
<dbReference type="InterPro" id="IPR040409">
    <property type="entry name" value="PCS-like"/>
</dbReference>
<dbReference type="Gene3D" id="3.90.70.30">
    <property type="entry name" value="Phytochelatin synthase, N-terminal domain"/>
    <property type="match status" value="1"/>
</dbReference>